<evidence type="ECO:0000256" key="6">
    <source>
        <dbReference type="ARBA" id="ARBA00022859"/>
    </source>
</evidence>
<dbReference type="PANTHER" id="PTHR22605:SF18">
    <property type="entry name" value="E3 UBIQUITIN-PROTEIN LIGASE RNF213-ALPHA"/>
    <property type="match status" value="1"/>
</dbReference>
<evidence type="ECO:0000256" key="1">
    <source>
        <dbReference type="ARBA" id="ARBA00004496"/>
    </source>
</evidence>
<sequence length="1815" mass="209484">METGQTVVLLNLQNLYESLYDALNQYYVTLGGQKYIDLGLGTHRVKCRVHENFKLIVIEEKEVVYEQFPIPLINRLEKHYLDIKTVLTEEQKVVARELEKWVNKFVSLSSYSSEKKYDPSDVFIGYHSDTCSSVVMQVTECESTETDAQVTLNKAKDILLNCATPDSVVRLDKSKLPNAEREHLMQEYVKEARHSSLGDYIVYHIQQPQQSHFLFTEVTTFSRLLTATDTQQLQNQIQLDAVQLLSLQQFDTEYSFLKKISSTHTDKVLIIQAEYDEGSHRRNILSSAKYSCFNEVNKYETTDAIKTFVYFVIKLPRMEGGTSYVGFQGGPWRSVHIDDIRRSKEFLSDALSLKNQRISDLFEDPPEGKSPFFFPVEYFVLEDVFDTTNLVRSCVQSAVSMLRDEANSGEFSTKRVENLLTLLDGNHTQGLFAKIVRKRLHSLLKDNEVNMPILKSWVLNEASNDSALQEGGTFLHTLWRKIQAVVTPLLAYLVSVIDRDCNMDLLLDDEEDIRNLWLEIFGNKEMLSVPVLMVQSHVTGGHTMFCRLPFSWWIKEFLDGLMMQHSFGDFYDLFLETPLGTYMAKNVNEKMKREFCKRYLQDFVSMTMKVASDEKLELLCQAMASCVDEIQRQKRDDELSLPLIHIAYHFCQSRLQNLSRMISLHTEIVSPLQRNHVFLHSWCSENLFIKLPLGSKACVESLEPSNLENDIRCQHWLRKVKKVQASLELICSQNNLQQYGEHCRKVLHDFSHGWKRIYILSLFVEHLMLGFQNEDNQLRTLVLNHIKTLSRAVETNSDVKSTQAFEAVVEVLKSCKQGATNQIFRFGLECGVCMREPQETVGLPCNHIYCLTCIKNSLDAGRTSCPKCRQQLPDDFQPHVSEDIRASIKKNAGFRQRCNSFFIDLLSTMCFKDNTPPDGGVIAHLFSYLMTETEHKQVHTKVLSPFEESPDKNPVVRSVILKLLLKFSFDEVQKYLQQHFSSVEESRFVDDGDRAELYALYINCLEVKLERKPLEIAFNSCQKNEDGGLMDQYLVYGEEYKSVREAVAKAFIETFLIIHRALQKCMATRRNRTVFLLLALFREVTTLYRSENRGLHPTPEQCNGFDDLINGSRYLPQREVRNFASALIYNRLGALTIQPGNTIEENTVIELIIHLAAVLLTGSHPLLMPLKNIGLSPENMQVNSVICGRPIERGRCLECGEEVGGEHYAVVPGFTKVQLHDMMLLSTVFFFQVVQQIIQPPVEDVSLFLRLHITKDLEHLSQALGKGADDNVTSVHLVLKSLQELPHASNSTIDPYLTTKESRNTWETTVATDIMTPKLMDLDQLLQEAKGTIRNDSRVSSNFIIRTIHGEDFNFLTPLQHCSEVDSSAVWSCRERLLLLSLTHIMETNNQKEELPLLWRFLQKEREFRLIKFLPEILNLQKRLVRKYQNATEDIVGSIREFIDHPWYQKHIETFLKTWNQLRVSVTNEIKIPEEFCSRDLDLDSDLRYLLPRRQGPGLCATGLVSYLVTLHNELVNAVDRHTREDSSDYTVSLMELMEQHVISYDVEKDLLPLVLSNCQYSLERGHETISEYDLPRIQQQILTRFLQGKPLITRAGIPTLVNMQERDYETIFKTVHGKVPQVQYCNTVSRQLDSYSEVCEALKIVELLLGYLSMTGGDPKMKLVTYLQEILKMDQNINQHILKNKLFISFLSSLRSEKMLQLKREPFSGYPAEYQVPLTEENKTELKGFMSRGNMDQWLLEMHEFLLLRLGRLRATEDYNPSWSLKEAVSAYMDRKEVEVPTYVEENLSEKVKLSQIIETWKYTITAKQELMNE</sequence>
<evidence type="ECO:0000256" key="5">
    <source>
        <dbReference type="ARBA" id="ARBA00022833"/>
    </source>
</evidence>
<evidence type="ECO:0000256" key="2">
    <source>
        <dbReference type="ARBA" id="ARBA00022490"/>
    </source>
</evidence>
<dbReference type="InterPro" id="IPR001841">
    <property type="entry name" value="Znf_RING"/>
</dbReference>
<dbReference type="GO" id="GO:0002376">
    <property type="term" value="P:immune system process"/>
    <property type="evidence" value="ECO:0007669"/>
    <property type="project" value="UniProtKB-KW"/>
</dbReference>
<dbReference type="Proteomes" id="UP000265160">
    <property type="component" value="LG15"/>
</dbReference>
<dbReference type="GO" id="GO:0004842">
    <property type="term" value="F:ubiquitin-protein transferase activity"/>
    <property type="evidence" value="ECO:0007669"/>
    <property type="project" value="InterPro"/>
</dbReference>
<reference evidence="9" key="2">
    <citation type="submission" date="2025-08" db="UniProtKB">
        <authorList>
            <consortium name="Ensembl"/>
        </authorList>
    </citation>
    <scope>IDENTIFICATION</scope>
</reference>
<reference evidence="9" key="3">
    <citation type="submission" date="2025-09" db="UniProtKB">
        <authorList>
            <consortium name="Ensembl"/>
        </authorList>
    </citation>
    <scope>IDENTIFICATION</scope>
</reference>
<dbReference type="Pfam" id="PF20173">
    <property type="entry name" value="ZnF_RZ-type"/>
    <property type="match status" value="1"/>
</dbReference>
<keyword evidence="2" id="KW-0963">Cytoplasm</keyword>
<dbReference type="InterPro" id="IPR046439">
    <property type="entry name" value="ZF_RZ_dom"/>
</dbReference>
<dbReference type="GO" id="GO:0002040">
    <property type="term" value="P:sprouting angiogenesis"/>
    <property type="evidence" value="ECO:0007669"/>
    <property type="project" value="TreeGrafter"/>
</dbReference>
<dbReference type="Pfam" id="PF13920">
    <property type="entry name" value="zf-C3HC4_3"/>
    <property type="match status" value="1"/>
</dbReference>
<dbReference type="GO" id="GO:0008270">
    <property type="term" value="F:zinc ion binding"/>
    <property type="evidence" value="ECO:0007669"/>
    <property type="project" value="UniProtKB-KW"/>
</dbReference>
<dbReference type="Gene3D" id="3.30.40.10">
    <property type="entry name" value="Zinc/RING finger domain, C3HC4 (zinc finger)"/>
    <property type="match status" value="1"/>
</dbReference>
<keyword evidence="6" id="KW-0391">Immunity</keyword>
<keyword evidence="10" id="KW-1185">Reference proteome</keyword>
<protein>
    <recommendedName>
        <fullName evidence="8">RING-type domain-containing protein</fullName>
    </recommendedName>
</protein>
<reference evidence="9 10" key="1">
    <citation type="journal article" date="2014" name="Nature">
        <title>The genomic substrate for adaptive radiation in African cichlid fish.</title>
        <authorList>
            <person name="Brawand D."/>
            <person name="Wagner C.E."/>
            <person name="Li Y.I."/>
            <person name="Malinsky M."/>
            <person name="Keller I."/>
            <person name="Fan S."/>
            <person name="Simakov O."/>
            <person name="Ng A.Y."/>
            <person name="Lim Z.W."/>
            <person name="Bezault E."/>
            <person name="Turner-Maier J."/>
            <person name="Johnson J."/>
            <person name="Alcazar R."/>
            <person name="Noh H.J."/>
            <person name="Russell P."/>
            <person name="Aken B."/>
            <person name="Alfoldi J."/>
            <person name="Amemiya C."/>
            <person name="Azzouzi N."/>
            <person name="Baroiller J.F."/>
            <person name="Barloy-Hubler F."/>
            <person name="Berlin A."/>
            <person name="Bloomquist R."/>
            <person name="Carleton K.L."/>
            <person name="Conte M.A."/>
            <person name="D'Cotta H."/>
            <person name="Eshel O."/>
            <person name="Gaffney L."/>
            <person name="Galibert F."/>
            <person name="Gante H.F."/>
            <person name="Gnerre S."/>
            <person name="Greuter L."/>
            <person name="Guyon R."/>
            <person name="Haddad N.S."/>
            <person name="Haerty W."/>
            <person name="Harris R.M."/>
            <person name="Hofmann H.A."/>
            <person name="Hourlier T."/>
            <person name="Hulata G."/>
            <person name="Jaffe D.B."/>
            <person name="Lara M."/>
            <person name="Lee A.P."/>
            <person name="MacCallum I."/>
            <person name="Mwaiko S."/>
            <person name="Nikaido M."/>
            <person name="Nishihara H."/>
            <person name="Ozouf-Costaz C."/>
            <person name="Penman D.J."/>
            <person name="Przybylski D."/>
            <person name="Rakotomanga M."/>
            <person name="Renn S.C.P."/>
            <person name="Ribeiro F.J."/>
            <person name="Ron M."/>
            <person name="Salzburger W."/>
            <person name="Sanchez-Pulido L."/>
            <person name="Santos M.E."/>
            <person name="Searle S."/>
            <person name="Sharpe T."/>
            <person name="Swofford R."/>
            <person name="Tan F.J."/>
            <person name="Williams L."/>
            <person name="Young S."/>
            <person name="Yin S."/>
            <person name="Okada N."/>
            <person name="Kocher T.D."/>
            <person name="Miska E.A."/>
            <person name="Lander E.S."/>
            <person name="Venkatesh B."/>
            <person name="Fernald R.D."/>
            <person name="Meyer A."/>
            <person name="Ponting C.P."/>
            <person name="Streelman J.T."/>
            <person name="Lindblad-Toh K."/>
            <person name="Seehausen O."/>
            <person name="Di Palma F."/>
        </authorList>
    </citation>
    <scope>NUCLEOTIDE SEQUENCE</scope>
</reference>
<keyword evidence="5" id="KW-0862">Zinc</keyword>
<proteinExistence type="predicted"/>
<dbReference type="InterPro" id="IPR017907">
    <property type="entry name" value="Znf_RING_CS"/>
</dbReference>
<comment type="subcellular location">
    <subcellularLocation>
        <location evidence="1">Cytoplasm</location>
    </subcellularLocation>
</comment>
<dbReference type="GO" id="GO:0005829">
    <property type="term" value="C:cytosol"/>
    <property type="evidence" value="ECO:0007669"/>
    <property type="project" value="TreeGrafter"/>
</dbReference>
<evidence type="ECO:0000256" key="7">
    <source>
        <dbReference type="PROSITE-ProRule" id="PRU00175"/>
    </source>
</evidence>
<dbReference type="GO" id="GO:0016020">
    <property type="term" value="C:membrane"/>
    <property type="evidence" value="ECO:0007669"/>
    <property type="project" value="TreeGrafter"/>
</dbReference>
<dbReference type="GO" id="GO:0005730">
    <property type="term" value="C:nucleolus"/>
    <property type="evidence" value="ECO:0007669"/>
    <property type="project" value="TreeGrafter"/>
</dbReference>
<dbReference type="GeneTree" id="ENSGT00630000089884"/>
<feature type="domain" description="RING-type" evidence="8">
    <location>
        <begin position="830"/>
        <end position="869"/>
    </location>
</feature>
<dbReference type="GO" id="GO:0016887">
    <property type="term" value="F:ATP hydrolysis activity"/>
    <property type="evidence" value="ECO:0007669"/>
    <property type="project" value="InterPro"/>
</dbReference>
<name>A0A3P9CIV5_9CICH</name>
<dbReference type="PANTHER" id="PTHR22605">
    <property type="entry name" value="RZ-TYPE DOMAIN-CONTAINING PROTEIN"/>
    <property type="match status" value="1"/>
</dbReference>
<evidence type="ECO:0000256" key="4">
    <source>
        <dbReference type="ARBA" id="ARBA00022771"/>
    </source>
</evidence>
<evidence type="ECO:0000259" key="8">
    <source>
        <dbReference type="PROSITE" id="PS50089"/>
    </source>
</evidence>
<keyword evidence="3" id="KW-0479">Metal-binding</keyword>
<organism evidence="9 10">
    <name type="scientific">Maylandia zebra</name>
    <name type="common">zebra mbuna</name>
    <dbReference type="NCBI Taxonomy" id="106582"/>
    <lineage>
        <taxon>Eukaryota</taxon>
        <taxon>Metazoa</taxon>
        <taxon>Chordata</taxon>
        <taxon>Craniata</taxon>
        <taxon>Vertebrata</taxon>
        <taxon>Euteleostomi</taxon>
        <taxon>Actinopterygii</taxon>
        <taxon>Neopterygii</taxon>
        <taxon>Teleostei</taxon>
        <taxon>Neoteleostei</taxon>
        <taxon>Acanthomorphata</taxon>
        <taxon>Ovalentaria</taxon>
        <taxon>Cichlomorphae</taxon>
        <taxon>Cichliformes</taxon>
        <taxon>Cichlidae</taxon>
        <taxon>African cichlids</taxon>
        <taxon>Pseudocrenilabrinae</taxon>
        <taxon>Haplochromini</taxon>
        <taxon>Maylandia</taxon>
        <taxon>Maylandia zebra complex</taxon>
    </lineage>
</organism>
<evidence type="ECO:0000313" key="10">
    <source>
        <dbReference type="Proteomes" id="UP000265160"/>
    </source>
</evidence>
<accession>A0A3P9CIV5</accession>
<evidence type="ECO:0000256" key="3">
    <source>
        <dbReference type="ARBA" id="ARBA00022723"/>
    </source>
</evidence>
<dbReference type="GO" id="GO:2000051">
    <property type="term" value="P:negative regulation of non-canonical Wnt signaling pathway"/>
    <property type="evidence" value="ECO:0007669"/>
    <property type="project" value="TreeGrafter"/>
</dbReference>
<dbReference type="SMART" id="SM00184">
    <property type="entry name" value="RING"/>
    <property type="match status" value="1"/>
</dbReference>
<keyword evidence="4 7" id="KW-0863">Zinc-finger</keyword>
<dbReference type="Ensembl" id="ENSMZET00005022664.1">
    <property type="protein sequence ID" value="ENSMZEP00005021944.1"/>
    <property type="gene ID" value="ENSMZEG00005016429.1"/>
</dbReference>
<dbReference type="PROSITE" id="PS00518">
    <property type="entry name" value="ZF_RING_1"/>
    <property type="match status" value="1"/>
</dbReference>
<dbReference type="PROSITE" id="PS50089">
    <property type="entry name" value="ZF_RING_2"/>
    <property type="match status" value="1"/>
</dbReference>
<evidence type="ECO:0000313" key="9">
    <source>
        <dbReference type="Ensembl" id="ENSMZEP00005021944.1"/>
    </source>
</evidence>
<dbReference type="InterPro" id="IPR031248">
    <property type="entry name" value="RNF213"/>
</dbReference>
<dbReference type="SUPFAM" id="SSF57850">
    <property type="entry name" value="RING/U-box"/>
    <property type="match status" value="1"/>
</dbReference>
<dbReference type="InterPro" id="IPR013083">
    <property type="entry name" value="Znf_RING/FYVE/PHD"/>
</dbReference>
<dbReference type="GO" id="GO:0006511">
    <property type="term" value="P:ubiquitin-dependent protein catabolic process"/>
    <property type="evidence" value="ECO:0007669"/>
    <property type="project" value="TreeGrafter"/>
</dbReference>
<dbReference type="STRING" id="106582.ENSMZEP00005021944"/>